<proteinExistence type="predicted"/>
<protein>
    <submittedName>
        <fullName evidence="1">Uncharacterized protein</fullName>
    </submittedName>
</protein>
<keyword evidence="2" id="KW-1185">Reference proteome</keyword>
<sequence>MNTWKLNEMRRFRAAYTLTNKYVWSKIDKAIINMEWCNMSDFIQAEFLNAGLSDHTFILLLFPQCLEGSSPFRVCDIWVADANFLELVSMAIAKSTTKNGLCYVELSLMRYKANCKSKEEAALRAKYMERKQASYVYSILNNKNVRVDGFEVVAEVMTDYYKQ</sequence>
<organism evidence="1 2">
    <name type="scientific">Carnegiea gigantea</name>
    <dbReference type="NCBI Taxonomy" id="171969"/>
    <lineage>
        <taxon>Eukaryota</taxon>
        <taxon>Viridiplantae</taxon>
        <taxon>Streptophyta</taxon>
        <taxon>Embryophyta</taxon>
        <taxon>Tracheophyta</taxon>
        <taxon>Spermatophyta</taxon>
        <taxon>Magnoliopsida</taxon>
        <taxon>eudicotyledons</taxon>
        <taxon>Gunneridae</taxon>
        <taxon>Pentapetalae</taxon>
        <taxon>Caryophyllales</taxon>
        <taxon>Cactineae</taxon>
        <taxon>Cactaceae</taxon>
        <taxon>Cactoideae</taxon>
        <taxon>Echinocereeae</taxon>
        <taxon>Carnegiea</taxon>
    </lineage>
</organism>
<gene>
    <name evidence="1" type="ORF">Cgig2_020481</name>
</gene>
<comment type="caution">
    <text evidence="1">The sequence shown here is derived from an EMBL/GenBank/DDBJ whole genome shotgun (WGS) entry which is preliminary data.</text>
</comment>
<dbReference type="AlphaFoldDB" id="A0A9Q1GKC2"/>
<evidence type="ECO:0000313" key="2">
    <source>
        <dbReference type="Proteomes" id="UP001153076"/>
    </source>
</evidence>
<accession>A0A9Q1GKC2</accession>
<dbReference type="Proteomes" id="UP001153076">
    <property type="component" value="Unassembled WGS sequence"/>
</dbReference>
<name>A0A9Q1GKC2_9CARY</name>
<dbReference type="OrthoDB" id="1747765at2759"/>
<dbReference type="PANTHER" id="PTHR33710">
    <property type="entry name" value="BNAC02G09200D PROTEIN"/>
    <property type="match status" value="1"/>
</dbReference>
<dbReference type="PANTHER" id="PTHR33710:SF76">
    <property type="entry name" value="ENDONUCLEASE_EXONUCLEASE_PHOSPHATASE DOMAIN-CONTAINING PROTEIN"/>
    <property type="match status" value="1"/>
</dbReference>
<evidence type="ECO:0000313" key="1">
    <source>
        <dbReference type="EMBL" id="KAJ8420173.1"/>
    </source>
</evidence>
<dbReference type="EMBL" id="JAKOGI010003777">
    <property type="protein sequence ID" value="KAJ8420173.1"/>
    <property type="molecule type" value="Genomic_DNA"/>
</dbReference>
<reference evidence="1" key="1">
    <citation type="submission" date="2022-04" db="EMBL/GenBank/DDBJ databases">
        <title>Carnegiea gigantea Genome sequencing and assembly v2.</title>
        <authorList>
            <person name="Copetti D."/>
            <person name="Sanderson M.J."/>
            <person name="Burquez A."/>
            <person name="Wojciechowski M.F."/>
        </authorList>
    </citation>
    <scope>NUCLEOTIDE SEQUENCE</scope>
    <source>
        <strain evidence="1">SGP5-SGP5p</strain>
        <tissue evidence="1">Aerial part</tissue>
    </source>
</reference>